<organism evidence="2 3">
    <name type="scientific">Cerrena zonata</name>
    <dbReference type="NCBI Taxonomy" id="2478898"/>
    <lineage>
        <taxon>Eukaryota</taxon>
        <taxon>Fungi</taxon>
        <taxon>Dikarya</taxon>
        <taxon>Basidiomycota</taxon>
        <taxon>Agaricomycotina</taxon>
        <taxon>Agaricomycetes</taxon>
        <taxon>Polyporales</taxon>
        <taxon>Cerrenaceae</taxon>
        <taxon>Cerrena</taxon>
    </lineage>
</organism>
<dbReference type="EMBL" id="JASBNA010000008">
    <property type="protein sequence ID" value="KAK7689490.1"/>
    <property type="molecule type" value="Genomic_DNA"/>
</dbReference>
<name>A0AAW0G7R6_9APHY</name>
<feature type="region of interest" description="Disordered" evidence="1">
    <location>
        <begin position="56"/>
        <end position="130"/>
    </location>
</feature>
<dbReference type="Proteomes" id="UP001385951">
    <property type="component" value="Unassembled WGS sequence"/>
</dbReference>
<evidence type="ECO:0000256" key="1">
    <source>
        <dbReference type="SAM" id="MobiDB-lite"/>
    </source>
</evidence>
<proteinExistence type="predicted"/>
<keyword evidence="3" id="KW-1185">Reference proteome</keyword>
<reference evidence="2 3" key="1">
    <citation type="submission" date="2022-09" db="EMBL/GenBank/DDBJ databases">
        <authorList>
            <person name="Palmer J.M."/>
        </authorList>
    </citation>
    <scope>NUCLEOTIDE SEQUENCE [LARGE SCALE GENOMIC DNA]</scope>
    <source>
        <strain evidence="2 3">DSM 7382</strain>
    </source>
</reference>
<gene>
    <name evidence="2" type="ORF">QCA50_007282</name>
</gene>
<sequence length="161" mass="18795">MNPGCSYTPSYYLNSRHLETRPKTIQSFWEMLEKADFPLVDDDSLFYEYIDRNLFASERQPTEEPSPDSDSELNELPDGDREDDSKEEVTTIPARSTAEKVNTVQERRQRARVQAAISRKTRTETRTANTHYRNTIVKQYDLRSLVKDREQGPSARTRSRT</sequence>
<dbReference type="AlphaFoldDB" id="A0AAW0G7R6"/>
<evidence type="ECO:0000313" key="3">
    <source>
        <dbReference type="Proteomes" id="UP001385951"/>
    </source>
</evidence>
<protein>
    <submittedName>
        <fullName evidence="2">Uncharacterized protein</fullName>
    </submittedName>
</protein>
<feature type="compositionally biased region" description="Acidic residues" evidence="1">
    <location>
        <begin position="65"/>
        <end position="82"/>
    </location>
</feature>
<evidence type="ECO:0000313" key="2">
    <source>
        <dbReference type="EMBL" id="KAK7689490.1"/>
    </source>
</evidence>
<comment type="caution">
    <text evidence="2">The sequence shown here is derived from an EMBL/GenBank/DDBJ whole genome shotgun (WGS) entry which is preliminary data.</text>
</comment>
<accession>A0AAW0G7R6</accession>